<keyword evidence="5 9" id="KW-0812">Transmembrane</keyword>
<evidence type="ECO:0000256" key="7">
    <source>
        <dbReference type="ARBA" id="ARBA00023136"/>
    </source>
</evidence>
<dbReference type="PANTHER" id="PTHR21716:SF53">
    <property type="entry name" value="PERMEASE PERM-RELATED"/>
    <property type="match status" value="1"/>
</dbReference>
<dbReference type="GO" id="GO:0005886">
    <property type="term" value="C:plasma membrane"/>
    <property type="evidence" value="ECO:0007669"/>
    <property type="project" value="UniProtKB-SubCell"/>
</dbReference>
<dbReference type="Proteomes" id="UP000198867">
    <property type="component" value="Unassembled WGS sequence"/>
</dbReference>
<feature type="compositionally biased region" description="Basic residues" evidence="8">
    <location>
        <begin position="402"/>
        <end position="411"/>
    </location>
</feature>
<dbReference type="InterPro" id="IPR002549">
    <property type="entry name" value="AI-2E-like"/>
</dbReference>
<evidence type="ECO:0000256" key="5">
    <source>
        <dbReference type="ARBA" id="ARBA00022692"/>
    </source>
</evidence>
<evidence type="ECO:0000256" key="3">
    <source>
        <dbReference type="ARBA" id="ARBA00022448"/>
    </source>
</evidence>
<keyword evidence="6 9" id="KW-1133">Transmembrane helix</keyword>
<feature type="region of interest" description="Disordered" evidence="8">
    <location>
        <begin position="402"/>
        <end position="422"/>
    </location>
</feature>
<evidence type="ECO:0000313" key="10">
    <source>
        <dbReference type="EMBL" id="SFN97916.1"/>
    </source>
</evidence>
<organism evidence="10 11">
    <name type="scientific">Mycetocola miduiensis</name>
    <dbReference type="NCBI Taxonomy" id="995034"/>
    <lineage>
        <taxon>Bacteria</taxon>
        <taxon>Bacillati</taxon>
        <taxon>Actinomycetota</taxon>
        <taxon>Actinomycetes</taxon>
        <taxon>Micrococcales</taxon>
        <taxon>Microbacteriaceae</taxon>
        <taxon>Mycetocola</taxon>
    </lineage>
</organism>
<feature type="transmembrane region" description="Helical" evidence="9">
    <location>
        <begin position="185"/>
        <end position="205"/>
    </location>
</feature>
<feature type="transmembrane region" description="Helical" evidence="9">
    <location>
        <begin position="99"/>
        <end position="123"/>
    </location>
</feature>
<evidence type="ECO:0000256" key="4">
    <source>
        <dbReference type="ARBA" id="ARBA00022475"/>
    </source>
</evidence>
<feature type="transmembrane region" description="Helical" evidence="9">
    <location>
        <begin position="69"/>
        <end position="87"/>
    </location>
</feature>
<evidence type="ECO:0000256" key="9">
    <source>
        <dbReference type="SAM" id="Phobius"/>
    </source>
</evidence>
<evidence type="ECO:0000313" key="11">
    <source>
        <dbReference type="Proteomes" id="UP000198867"/>
    </source>
</evidence>
<evidence type="ECO:0000256" key="8">
    <source>
        <dbReference type="SAM" id="MobiDB-lite"/>
    </source>
</evidence>
<dbReference type="STRING" id="995034.SAMN05216219_2877"/>
<reference evidence="11" key="1">
    <citation type="submission" date="2016-10" db="EMBL/GenBank/DDBJ databases">
        <authorList>
            <person name="Varghese N."/>
            <person name="Submissions S."/>
        </authorList>
    </citation>
    <scope>NUCLEOTIDE SEQUENCE [LARGE SCALE GENOMIC DNA]</scope>
    <source>
        <strain evidence="11">CGMCC 1.11101</strain>
    </source>
</reference>
<keyword evidence="11" id="KW-1185">Reference proteome</keyword>
<evidence type="ECO:0000256" key="2">
    <source>
        <dbReference type="ARBA" id="ARBA00009773"/>
    </source>
</evidence>
<sequence length="422" mass="44599">MANTTEKNWWARVVRPSDSAVDELAPRSGNGDDGVPRGVRIAGAWSWRLLAIAGALAVLVYLIVQLRLIIIPLLIGVLVSALLTPLVEFLTRHRWPRGLAIATSILGTIAVVGGLLSLAIWQITSDFSEVQQRTAASFNELKAALLQSPLHLTETQINDFISDAVATVQDDGQALLSGALSLGSTLGHVATGVFLALFCLIFVLIDGRSIWGWLLRLMPKKAQPAIDGAGKAGWFTLTNYARTQILVASIDAVGIGLGAFLLGVPLAIPIGVLVFLGSFVPIVGAVVTGIVAVFIALVYNGWFIALLMLGVVLLVQQIEGHVLQPLLMGAAVKVHPLAVVLVVAGGTLLAGIPGALFAVPVAAVINVMFRYISAGAWRTTGPPSAALNDVIWRTVPTERHARKNALPRHGKTAPETEETPNA</sequence>
<dbReference type="EMBL" id="FOVM01000009">
    <property type="protein sequence ID" value="SFN97916.1"/>
    <property type="molecule type" value="Genomic_DNA"/>
</dbReference>
<gene>
    <name evidence="10" type="ORF">SAMN05216219_2877</name>
</gene>
<keyword evidence="4" id="KW-1003">Cell membrane</keyword>
<name>A0A1I5DFJ0_9MICO</name>
<comment type="subcellular location">
    <subcellularLocation>
        <location evidence="1">Cell membrane</location>
        <topology evidence="1">Multi-pass membrane protein</topology>
    </subcellularLocation>
</comment>
<accession>A0A1I5DFJ0</accession>
<dbReference type="PANTHER" id="PTHR21716">
    <property type="entry name" value="TRANSMEMBRANE PROTEIN"/>
    <property type="match status" value="1"/>
</dbReference>
<comment type="similarity">
    <text evidence="2">Belongs to the autoinducer-2 exporter (AI-2E) (TC 2.A.86) family.</text>
</comment>
<dbReference type="AlphaFoldDB" id="A0A1I5DFJ0"/>
<keyword evidence="3" id="KW-0813">Transport</keyword>
<protein>
    <submittedName>
        <fullName evidence="10">Predicted PurR-regulated permease PerM</fullName>
    </submittedName>
</protein>
<dbReference type="Pfam" id="PF01594">
    <property type="entry name" value="AI-2E_transport"/>
    <property type="match status" value="1"/>
</dbReference>
<keyword evidence="7 9" id="KW-0472">Membrane</keyword>
<dbReference type="RefSeq" id="WP_245762554.1">
    <property type="nucleotide sequence ID" value="NZ_FOVM01000009.1"/>
</dbReference>
<evidence type="ECO:0000256" key="6">
    <source>
        <dbReference type="ARBA" id="ARBA00022989"/>
    </source>
</evidence>
<dbReference type="GO" id="GO:0055085">
    <property type="term" value="P:transmembrane transport"/>
    <property type="evidence" value="ECO:0007669"/>
    <property type="project" value="TreeGrafter"/>
</dbReference>
<feature type="transmembrane region" description="Helical" evidence="9">
    <location>
        <begin position="350"/>
        <end position="369"/>
    </location>
</feature>
<evidence type="ECO:0000256" key="1">
    <source>
        <dbReference type="ARBA" id="ARBA00004651"/>
    </source>
</evidence>
<feature type="transmembrane region" description="Helical" evidence="9">
    <location>
        <begin position="252"/>
        <end position="276"/>
    </location>
</feature>
<feature type="transmembrane region" description="Helical" evidence="9">
    <location>
        <begin position="45"/>
        <end position="63"/>
    </location>
</feature>
<feature type="transmembrane region" description="Helical" evidence="9">
    <location>
        <begin position="282"/>
        <end position="315"/>
    </location>
</feature>
<proteinExistence type="inferred from homology"/>